<feature type="coiled-coil region" evidence="4">
    <location>
        <begin position="275"/>
        <end position="302"/>
    </location>
</feature>
<evidence type="ECO:0000256" key="3">
    <source>
        <dbReference type="ARBA" id="ARBA00022917"/>
    </source>
</evidence>
<dbReference type="InterPro" id="IPR004373">
    <property type="entry name" value="RF-1"/>
</dbReference>
<dbReference type="SMART" id="SM00937">
    <property type="entry name" value="PCRF"/>
    <property type="match status" value="1"/>
</dbReference>
<feature type="domain" description="Prokaryotic-type class I peptide chain release factors" evidence="5">
    <location>
        <begin position="246"/>
        <end position="262"/>
    </location>
</feature>
<dbReference type="NCBIfam" id="NF001859">
    <property type="entry name" value="PRK00591.1"/>
    <property type="match status" value="1"/>
</dbReference>
<dbReference type="NCBIfam" id="TIGR00019">
    <property type="entry name" value="prfA"/>
    <property type="match status" value="1"/>
</dbReference>
<dbReference type="HAMAP" id="MF_00093">
    <property type="entry name" value="Rel_fac_1"/>
    <property type="match status" value="1"/>
</dbReference>
<dbReference type="Pfam" id="PF03462">
    <property type="entry name" value="PCRF"/>
    <property type="match status" value="1"/>
</dbReference>
<evidence type="ECO:0000313" key="7">
    <source>
        <dbReference type="EMBL" id="CAB4823315.1"/>
    </source>
</evidence>
<evidence type="ECO:0000256" key="2">
    <source>
        <dbReference type="ARBA" id="ARBA00022481"/>
    </source>
</evidence>
<keyword evidence="3" id="KW-0648">Protein biosynthesis</keyword>
<dbReference type="SUPFAM" id="SSF75620">
    <property type="entry name" value="Release factor"/>
    <property type="match status" value="1"/>
</dbReference>
<keyword evidence="2" id="KW-0488">Methylation</keyword>
<protein>
    <submittedName>
        <fullName evidence="8">Unannotated protein</fullName>
    </submittedName>
</protein>
<dbReference type="PROSITE" id="PS00745">
    <property type="entry name" value="RF_PROK_I"/>
    <property type="match status" value="1"/>
</dbReference>
<comment type="similarity">
    <text evidence="1">Belongs to the prokaryotic/mitochondrial release factor family.</text>
</comment>
<keyword evidence="4" id="KW-0175">Coiled coil</keyword>
<evidence type="ECO:0000313" key="8">
    <source>
        <dbReference type="EMBL" id="CAB4926782.1"/>
    </source>
</evidence>
<dbReference type="GO" id="GO:0005737">
    <property type="term" value="C:cytoplasm"/>
    <property type="evidence" value="ECO:0007669"/>
    <property type="project" value="UniProtKB-ARBA"/>
</dbReference>
<dbReference type="InterPro" id="IPR005139">
    <property type="entry name" value="PCRF"/>
</dbReference>
<dbReference type="Gene3D" id="6.10.140.1950">
    <property type="match status" value="1"/>
</dbReference>
<dbReference type="EMBL" id="CAEZYR010000010">
    <property type="protein sequence ID" value="CAB4730631.1"/>
    <property type="molecule type" value="Genomic_DNA"/>
</dbReference>
<dbReference type="EMBL" id="CAFABA010000024">
    <property type="protein sequence ID" value="CAB4823315.1"/>
    <property type="molecule type" value="Genomic_DNA"/>
</dbReference>
<dbReference type="Gene3D" id="3.30.160.20">
    <property type="match status" value="1"/>
</dbReference>
<gene>
    <name evidence="6" type="ORF">UFOPK2754_00453</name>
    <name evidence="7" type="ORF">UFOPK3139_00844</name>
    <name evidence="8" type="ORF">UFOPK3543_02416</name>
</gene>
<proteinExistence type="inferred from homology"/>
<dbReference type="Gene3D" id="3.30.70.1660">
    <property type="match status" value="1"/>
</dbReference>
<dbReference type="EMBL" id="CAFBMH010000118">
    <property type="protein sequence ID" value="CAB4926782.1"/>
    <property type="molecule type" value="Genomic_DNA"/>
</dbReference>
<name>A0A6J7I830_9ZZZZ</name>
<evidence type="ECO:0000256" key="1">
    <source>
        <dbReference type="ARBA" id="ARBA00010835"/>
    </source>
</evidence>
<dbReference type="GO" id="GO:0016149">
    <property type="term" value="F:translation release factor activity, codon specific"/>
    <property type="evidence" value="ECO:0007669"/>
    <property type="project" value="InterPro"/>
</dbReference>
<evidence type="ECO:0000256" key="4">
    <source>
        <dbReference type="SAM" id="Coils"/>
    </source>
</evidence>
<evidence type="ECO:0000259" key="5">
    <source>
        <dbReference type="PROSITE" id="PS00745"/>
    </source>
</evidence>
<dbReference type="PANTHER" id="PTHR43804:SF7">
    <property type="entry name" value="LD18447P"/>
    <property type="match status" value="1"/>
</dbReference>
<dbReference type="FunFam" id="3.30.70.1660:FF:000002">
    <property type="entry name" value="Peptide chain release factor 1"/>
    <property type="match status" value="1"/>
</dbReference>
<dbReference type="InterPro" id="IPR000352">
    <property type="entry name" value="Pep_chain_release_fac_I"/>
</dbReference>
<dbReference type="PANTHER" id="PTHR43804">
    <property type="entry name" value="LD18447P"/>
    <property type="match status" value="1"/>
</dbReference>
<sequence>MTGRSEPALAPPLTLRPSLLLVLDRVETLEKEFGDVEARLADPAVSGDPKRLAVLARRYKELDAVVSCGRLLRAAHNDLAAARELYAESDAADRDTLRVDIAEYEAAIDEREEELKVLMLPRDPLDEKNVIVELRGAEGGEEANLFARDLFEMYRGYAVRMGWNFSVMEASESDLGGFTSVTFLVKGDNVWSRLKHEGGPHRVQRVPVTESQGRVHTSSATVTVLPEAEEIDVHLDDRDLQIDVYRSSGPGGQSVNTTDSAVRVTHKPTGLVVAMQDEKSQLQNKEKALRVLRSRLLKLEQDRLASARSTARRDQVGGGGRSEKIRTYNYKENRVTDHRIGLTLYRLDRVLTGELDEVIDPLVAEDRRRQLEEDV</sequence>
<accession>A0A6J7I830</accession>
<dbReference type="FunFam" id="3.30.160.20:FF:000004">
    <property type="entry name" value="Peptide chain release factor 1"/>
    <property type="match status" value="1"/>
</dbReference>
<dbReference type="InterPro" id="IPR050057">
    <property type="entry name" value="Prokaryotic/Mito_RF"/>
</dbReference>
<dbReference type="AlphaFoldDB" id="A0A6J7I830"/>
<dbReference type="Pfam" id="PF00472">
    <property type="entry name" value="RF-1"/>
    <property type="match status" value="1"/>
</dbReference>
<evidence type="ECO:0000313" key="6">
    <source>
        <dbReference type="EMBL" id="CAB4730631.1"/>
    </source>
</evidence>
<organism evidence="8">
    <name type="scientific">freshwater metagenome</name>
    <dbReference type="NCBI Taxonomy" id="449393"/>
    <lineage>
        <taxon>unclassified sequences</taxon>
        <taxon>metagenomes</taxon>
        <taxon>ecological metagenomes</taxon>
    </lineage>
</organism>
<reference evidence="8" key="1">
    <citation type="submission" date="2020-05" db="EMBL/GenBank/DDBJ databases">
        <authorList>
            <person name="Chiriac C."/>
            <person name="Salcher M."/>
            <person name="Ghai R."/>
            <person name="Kavagutti S V."/>
        </authorList>
    </citation>
    <scope>NUCLEOTIDE SEQUENCE</scope>
</reference>
<dbReference type="InterPro" id="IPR045853">
    <property type="entry name" value="Pep_chain_release_fac_I_sf"/>
</dbReference>